<evidence type="ECO:0000313" key="4">
    <source>
        <dbReference type="Proteomes" id="UP000701801"/>
    </source>
</evidence>
<dbReference type="OrthoDB" id="3358048at2759"/>
<proteinExistence type="predicted"/>
<feature type="compositionally biased region" description="Acidic residues" evidence="1">
    <location>
        <begin position="19"/>
        <end position="28"/>
    </location>
</feature>
<reference evidence="3" key="1">
    <citation type="submission" date="2021-07" db="EMBL/GenBank/DDBJ databases">
        <authorList>
            <person name="Durling M."/>
        </authorList>
    </citation>
    <scope>NUCLEOTIDE SEQUENCE</scope>
</reference>
<gene>
    <name evidence="3" type="ORF">HYALB_00011424</name>
</gene>
<feature type="transmembrane region" description="Helical" evidence="2">
    <location>
        <begin position="145"/>
        <end position="164"/>
    </location>
</feature>
<feature type="transmembrane region" description="Helical" evidence="2">
    <location>
        <begin position="176"/>
        <end position="200"/>
    </location>
</feature>
<evidence type="ECO:0000313" key="3">
    <source>
        <dbReference type="EMBL" id="CAG8978189.1"/>
    </source>
</evidence>
<name>A0A9N9LTK1_9HELO</name>
<keyword evidence="4" id="KW-1185">Reference proteome</keyword>
<accession>A0A9N9LTK1</accession>
<feature type="compositionally biased region" description="Basic residues" evidence="1">
    <location>
        <begin position="1"/>
        <end position="13"/>
    </location>
</feature>
<dbReference type="AlphaFoldDB" id="A0A9N9LTK1"/>
<feature type="transmembrane region" description="Helical" evidence="2">
    <location>
        <begin position="52"/>
        <end position="71"/>
    </location>
</feature>
<keyword evidence="2" id="KW-0812">Transmembrane</keyword>
<evidence type="ECO:0000256" key="2">
    <source>
        <dbReference type="SAM" id="Phobius"/>
    </source>
</evidence>
<sequence>MEKTTTRLRKAFRYHSSDEDSDPEAMDEEEQDRLIRTLHLQNETLNKTYTRILLTLPLAATSPYLLSFSHLTTFSTSTSTPPFLSLLCLTSLLSTAYLVLTLPPEKTGFPYLDTPSSSAQVQTPKSRAEKLKSRDVDGEGPIRQWLPFLNVLLCGVPLLLGRLAGSRGERLGGEEAAWELIFCGLPAGIYGIVLCGKWVMASVDPERELGELRYGYKGA</sequence>
<protein>
    <submittedName>
        <fullName evidence="3">Uncharacterized protein</fullName>
    </submittedName>
</protein>
<keyword evidence="2" id="KW-0472">Membrane</keyword>
<feature type="region of interest" description="Disordered" evidence="1">
    <location>
        <begin position="1"/>
        <end position="28"/>
    </location>
</feature>
<comment type="caution">
    <text evidence="3">The sequence shown here is derived from an EMBL/GenBank/DDBJ whole genome shotgun (WGS) entry which is preliminary data.</text>
</comment>
<dbReference type="EMBL" id="CAJVRM010000245">
    <property type="protein sequence ID" value="CAG8978189.1"/>
    <property type="molecule type" value="Genomic_DNA"/>
</dbReference>
<organism evidence="3 4">
    <name type="scientific">Hymenoscyphus albidus</name>
    <dbReference type="NCBI Taxonomy" id="595503"/>
    <lineage>
        <taxon>Eukaryota</taxon>
        <taxon>Fungi</taxon>
        <taxon>Dikarya</taxon>
        <taxon>Ascomycota</taxon>
        <taxon>Pezizomycotina</taxon>
        <taxon>Leotiomycetes</taxon>
        <taxon>Helotiales</taxon>
        <taxon>Helotiaceae</taxon>
        <taxon>Hymenoscyphus</taxon>
    </lineage>
</organism>
<keyword evidence="2" id="KW-1133">Transmembrane helix</keyword>
<evidence type="ECO:0000256" key="1">
    <source>
        <dbReference type="SAM" id="MobiDB-lite"/>
    </source>
</evidence>
<dbReference type="Proteomes" id="UP000701801">
    <property type="component" value="Unassembled WGS sequence"/>
</dbReference>